<dbReference type="RefSeq" id="WP_100180890.1">
    <property type="nucleotide sequence ID" value="NZ_LFJC01000003.1"/>
</dbReference>
<evidence type="ECO:0000256" key="2">
    <source>
        <dbReference type="ARBA" id="ARBA00007581"/>
    </source>
</evidence>
<dbReference type="SUPFAM" id="SSF53213">
    <property type="entry name" value="LigB-like"/>
    <property type="match status" value="1"/>
</dbReference>
<dbReference type="PANTHER" id="PTHR30096:SF0">
    <property type="entry name" value="4,5-DOPA DIOXYGENASE EXTRADIOL-LIKE PROTEIN"/>
    <property type="match status" value="1"/>
</dbReference>
<dbReference type="GO" id="GO:0008270">
    <property type="term" value="F:zinc ion binding"/>
    <property type="evidence" value="ECO:0007669"/>
    <property type="project" value="InterPro"/>
</dbReference>
<gene>
    <name evidence="7" type="ORF">TSA1_00120</name>
</gene>
<comment type="cofactor">
    <cofactor evidence="1">
        <name>Zn(2+)</name>
        <dbReference type="ChEBI" id="CHEBI:29105"/>
    </cofactor>
</comment>
<evidence type="ECO:0000259" key="6">
    <source>
        <dbReference type="Pfam" id="PF02900"/>
    </source>
</evidence>
<comment type="similarity">
    <text evidence="2">Belongs to the DODA-type extradiol aromatic ring-opening dioxygenase family.</text>
</comment>
<organism evidence="7 8">
    <name type="scientific">Bradyrhizobium nitroreducens</name>
    <dbReference type="NCBI Taxonomy" id="709803"/>
    <lineage>
        <taxon>Bacteria</taxon>
        <taxon>Pseudomonadati</taxon>
        <taxon>Pseudomonadota</taxon>
        <taxon>Alphaproteobacteria</taxon>
        <taxon>Hyphomicrobiales</taxon>
        <taxon>Nitrobacteraceae</taxon>
        <taxon>Bradyrhizobium</taxon>
    </lineage>
</organism>
<dbReference type="PIRSF" id="PIRSF006157">
    <property type="entry name" value="Doxgns_DODA"/>
    <property type="match status" value="1"/>
</dbReference>
<evidence type="ECO:0000256" key="3">
    <source>
        <dbReference type="ARBA" id="ARBA00022723"/>
    </source>
</evidence>
<keyword evidence="7" id="KW-0223">Dioxygenase</keyword>
<comment type="caution">
    <text evidence="7">The sequence shown here is derived from an EMBL/GenBank/DDBJ whole genome shotgun (WGS) entry which is preliminary data.</text>
</comment>
<keyword evidence="8" id="KW-1185">Reference proteome</keyword>
<keyword evidence="4" id="KW-0862">Zinc</keyword>
<dbReference type="PANTHER" id="PTHR30096">
    <property type="entry name" value="4,5-DOPA DIOXYGENASE EXTRADIOL-LIKE PROTEIN"/>
    <property type="match status" value="1"/>
</dbReference>
<reference evidence="7 8" key="1">
    <citation type="submission" date="2015-06" db="EMBL/GenBank/DDBJ databases">
        <title>Comparative genome analysis of nirS-carrying Bradyrhizobium sp. strains.</title>
        <authorList>
            <person name="Ishii S."/>
            <person name="Jang J."/>
            <person name="Nishizawa T."/>
            <person name="Senoo K."/>
        </authorList>
    </citation>
    <scope>NUCLEOTIDE SEQUENCE [LARGE SCALE GENOMIC DNA]</scope>
    <source>
        <strain evidence="7 8">TSA1</strain>
    </source>
</reference>
<dbReference type="Proteomes" id="UP000228930">
    <property type="component" value="Unassembled WGS sequence"/>
</dbReference>
<dbReference type="CDD" id="cd07363">
    <property type="entry name" value="45_DOPA_Dioxygenase"/>
    <property type="match status" value="1"/>
</dbReference>
<dbReference type="GO" id="GO:0016702">
    <property type="term" value="F:oxidoreductase activity, acting on single donors with incorporation of molecular oxygen, incorporation of two atoms of oxygen"/>
    <property type="evidence" value="ECO:0007669"/>
    <property type="project" value="UniProtKB-ARBA"/>
</dbReference>
<dbReference type="GO" id="GO:0008198">
    <property type="term" value="F:ferrous iron binding"/>
    <property type="evidence" value="ECO:0007669"/>
    <property type="project" value="InterPro"/>
</dbReference>
<proteinExistence type="inferred from homology"/>
<dbReference type="Pfam" id="PF02900">
    <property type="entry name" value="LigB"/>
    <property type="match status" value="1"/>
</dbReference>
<sequence>MTRFPTLFLSHGGGPWPFMEDRRVQYARTAEEFGRLPQLLPERPRAVLVITGHWEADAFTVSTSAHPPMVYDYYGFPEHTYHLKYPAPGKPELAAQVKALLTRAGVDCREDPNQGFDHGTFVPLGLMYPKADMPIVLLSLKSAYDAAEHIKVGQAIAPLRDEGILIVGSGLTYHNMRGFNRPESRPVSYDFEAYLNEAISNPDPARRNAMLVDWETAPSARLAHPREDHLLPLMVAAGAAGSDTGKRVFVDEVANVAMASYVFGGQA</sequence>
<evidence type="ECO:0000256" key="4">
    <source>
        <dbReference type="ARBA" id="ARBA00022833"/>
    </source>
</evidence>
<dbReference type="EMBL" id="LFJC01000003">
    <property type="protein sequence ID" value="PIT05784.1"/>
    <property type="molecule type" value="Genomic_DNA"/>
</dbReference>
<evidence type="ECO:0000313" key="7">
    <source>
        <dbReference type="EMBL" id="PIT05784.1"/>
    </source>
</evidence>
<accession>A0A2M6UME0</accession>
<feature type="domain" description="Extradiol ring-cleavage dioxygenase class III enzyme subunit B" evidence="6">
    <location>
        <begin position="39"/>
        <end position="249"/>
    </location>
</feature>
<keyword evidence="3" id="KW-0479">Metal-binding</keyword>
<dbReference type="Gene3D" id="3.40.830.10">
    <property type="entry name" value="LigB-like"/>
    <property type="match status" value="1"/>
</dbReference>
<name>A0A2M6UME0_9BRAD</name>
<evidence type="ECO:0000256" key="1">
    <source>
        <dbReference type="ARBA" id="ARBA00001947"/>
    </source>
</evidence>
<keyword evidence="5" id="KW-0560">Oxidoreductase</keyword>
<evidence type="ECO:0000313" key="8">
    <source>
        <dbReference type="Proteomes" id="UP000228930"/>
    </source>
</evidence>
<dbReference type="InterPro" id="IPR014436">
    <property type="entry name" value="Extradiol_dOase_DODA"/>
</dbReference>
<dbReference type="InterPro" id="IPR004183">
    <property type="entry name" value="Xdiol_dOase_suB"/>
</dbReference>
<evidence type="ECO:0000256" key="5">
    <source>
        <dbReference type="ARBA" id="ARBA00023002"/>
    </source>
</evidence>
<dbReference type="AlphaFoldDB" id="A0A2M6UME0"/>
<protein>
    <submittedName>
        <fullName evidence="7">Aromatic ring-cleaving dioxygenase</fullName>
    </submittedName>
</protein>